<dbReference type="Proteomes" id="UP000664203">
    <property type="component" value="Unassembled WGS sequence"/>
</dbReference>
<feature type="compositionally biased region" description="Polar residues" evidence="1">
    <location>
        <begin position="80"/>
        <end position="98"/>
    </location>
</feature>
<feature type="compositionally biased region" description="Polar residues" evidence="1">
    <location>
        <begin position="31"/>
        <end position="68"/>
    </location>
</feature>
<keyword evidence="3" id="KW-1185">Reference proteome</keyword>
<dbReference type="OrthoDB" id="5425043at2759"/>
<comment type="caution">
    <text evidence="2">The sequence shown here is derived from an EMBL/GenBank/DDBJ whole genome shotgun (WGS) entry which is preliminary data.</text>
</comment>
<sequence>MVRGHKPAARVQPSNQSSQSTVRGDSATIRADSSNPITPGTSAPNSQRPSPASTISTGPEPTSKSLSAPDTIIPPGSLFISPQSVITPPDKNPTTESLRQQVTKAFNSPKKRQRKISKVNDGEEVEELSLEEIAEIRKLDRATRWHCFLYFTNCLWFNIAKECYGDAFDIDSEAGQTVRMKVFDLIKGIKHKTLEHMEEHVKEIMVAPEHVAVKGLYTTRPLLLDFFAKLFTPGNFFAVWRYMRGYVEFEGSSELGQYYMKSIYINLAIEMKLYLDICTTSPKGKNNDARERLLTFYNEVPTHKDFGDVDKAEFKEIQERYRNQHTPTVKEAGETLKECFLSIGAPPPKKKQMVDGPTAGSGAPGAAPSVDAGAGLAEMVLPGIIAPGA</sequence>
<gene>
    <name evidence="2" type="ORF">ALECFALPRED_004759</name>
</gene>
<feature type="region of interest" description="Disordered" evidence="1">
    <location>
        <begin position="103"/>
        <end position="122"/>
    </location>
</feature>
<feature type="compositionally biased region" description="Low complexity" evidence="1">
    <location>
        <begin position="355"/>
        <end position="368"/>
    </location>
</feature>
<accession>A0A8H3IK20</accession>
<name>A0A8H3IK20_9LECA</name>
<evidence type="ECO:0000256" key="1">
    <source>
        <dbReference type="SAM" id="MobiDB-lite"/>
    </source>
</evidence>
<protein>
    <submittedName>
        <fullName evidence="2">Uncharacterized protein</fullName>
    </submittedName>
</protein>
<feature type="region of interest" description="Disordered" evidence="1">
    <location>
        <begin position="347"/>
        <end position="368"/>
    </location>
</feature>
<feature type="region of interest" description="Disordered" evidence="1">
    <location>
        <begin position="1"/>
        <end position="98"/>
    </location>
</feature>
<dbReference type="EMBL" id="CAJPDR010000296">
    <property type="protein sequence ID" value="CAF9930922.1"/>
    <property type="molecule type" value="Genomic_DNA"/>
</dbReference>
<proteinExistence type="predicted"/>
<evidence type="ECO:0000313" key="3">
    <source>
        <dbReference type="Proteomes" id="UP000664203"/>
    </source>
</evidence>
<organism evidence="2 3">
    <name type="scientific">Alectoria fallacina</name>
    <dbReference type="NCBI Taxonomy" id="1903189"/>
    <lineage>
        <taxon>Eukaryota</taxon>
        <taxon>Fungi</taxon>
        <taxon>Dikarya</taxon>
        <taxon>Ascomycota</taxon>
        <taxon>Pezizomycotina</taxon>
        <taxon>Lecanoromycetes</taxon>
        <taxon>OSLEUM clade</taxon>
        <taxon>Lecanoromycetidae</taxon>
        <taxon>Lecanorales</taxon>
        <taxon>Lecanorineae</taxon>
        <taxon>Parmeliaceae</taxon>
        <taxon>Alectoria</taxon>
    </lineage>
</organism>
<evidence type="ECO:0000313" key="2">
    <source>
        <dbReference type="EMBL" id="CAF9930922.1"/>
    </source>
</evidence>
<reference evidence="2" key="1">
    <citation type="submission" date="2021-03" db="EMBL/GenBank/DDBJ databases">
        <authorList>
            <person name="Tagirdzhanova G."/>
        </authorList>
    </citation>
    <scope>NUCLEOTIDE SEQUENCE</scope>
</reference>
<dbReference type="AlphaFoldDB" id="A0A8H3IK20"/>
<feature type="compositionally biased region" description="Polar residues" evidence="1">
    <location>
        <begin position="12"/>
        <end position="23"/>
    </location>
</feature>